<feature type="compositionally biased region" description="Basic and acidic residues" evidence="2">
    <location>
        <begin position="12"/>
        <end position="22"/>
    </location>
</feature>
<evidence type="ECO:0000313" key="4">
    <source>
        <dbReference type="Proteomes" id="UP000501690"/>
    </source>
</evidence>
<feature type="coiled-coil region" evidence="1">
    <location>
        <begin position="223"/>
        <end position="306"/>
    </location>
</feature>
<sequence length="538" mass="59537">MSLSTSSSGSGRSREDVGRQSDEGSGSPVVGTGRISMETVTEDMKIEKLSVADKEVVETLMKFNDRLPTKGLVRVYNLVHPVVDIEGHMAQLGKKNLKLFQTLRKEKVAKAKAVGSTEVPNLQESLAEVNIHGGTKRKAELPTRYDGGKDLKKLRVALLGSGSSSGAMKPEVGLIELPETIIRKDIKINLSERNAMVKVVVEFSSKALILGRRVGSMIQREFNDGSRSKVEELQSQVDKHAEEKAVWEKEKMEWLEERKRLGTWKVRCLDSEKTLKGRVAELEADYEELKEKHDSLELELEDLKDVDVADPRFNVNKNVVDGQLINEVETSPEEKAEKTAVDEDVNVGEAVEGELWLIGGKAKRTLGERRGTLVEFSTFNKETRNRLAGDEPPPGDSSVLSWFWGSGRGTAWPHSQSPGDAWGSYQFLVQLGIKVERLGDLVLRKIYGVEIWKFPELMHRLAVRSLPPSNGNDSTEMAFFLVKRELRGIPMGCCCTDTAPGNEVNSLGEGWVDRGLWFRVRLAVPGADVVDAGGSGEA</sequence>
<dbReference type="EMBL" id="CP039345">
    <property type="protein sequence ID" value="QCD78853.1"/>
    <property type="molecule type" value="Genomic_DNA"/>
</dbReference>
<evidence type="ECO:0000256" key="1">
    <source>
        <dbReference type="SAM" id="Coils"/>
    </source>
</evidence>
<keyword evidence="4" id="KW-1185">Reference proteome</keyword>
<feature type="region of interest" description="Disordered" evidence="2">
    <location>
        <begin position="1"/>
        <end position="35"/>
    </location>
</feature>
<keyword evidence="1" id="KW-0175">Coiled coil</keyword>
<reference evidence="3 4" key="1">
    <citation type="submission" date="2019-04" db="EMBL/GenBank/DDBJ databases">
        <title>An improved genome assembly and genetic linkage map for asparagus bean, Vigna unguiculata ssp. sesquipedialis.</title>
        <authorList>
            <person name="Xia Q."/>
            <person name="Zhang R."/>
            <person name="Dong Y."/>
        </authorList>
    </citation>
    <scope>NUCLEOTIDE SEQUENCE [LARGE SCALE GENOMIC DNA]</scope>
    <source>
        <tissue evidence="3">Leaf</tissue>
    </source>
</reference>
<evidence type="ECO:0000256" key="2">
    <source>
        <dbReference type="SAM" id="MobiDB-lite"/>
    </source>
</evidence>
<name>A0A4D6KQQ8_VIGUN</name>
<evidence type="ECO:0000313" key="3">
    <source>
        <dbReference type="EMBL" id="QCD78853.1"/>
    </source>
</evidence>
<organism evidence="3 4">
    <name type="scientific">Vigna unguiculata</name>
    <name type="common">Cowpea</name>
    <dbReference type="NCBI Taxonomy" id="3917"/>
    <lineage>
        <taxon>Eukaryota</taxon>
        <taxon>Viridiplantae</taxon>
        <taxon>Streptophyta</taxon>
        <taxon>Embryophyta</taxon>
        <taxon>Tracheophyta</taxon>
        <taxon>Spermatophyta</taxon>
        <taxon>Magnoliopsida</taxon>
        <taxon>eudicotyledons</taxon>
        <taxon>Gunneridae</taxon>
        <taxon>Pentapetalae</taxon>
        <taxon>rosids</taxon>
        <taxon>fabids</taxon>
        <taxon>Fabales</taxon>
        <taxon>Fabaceae</taxon>
        <taxon>Papilionoideae</taxon>
        <taxon>50 kb inversion clade</taxon>
        <taxon>NPAAA clade</taxon>
        <taxon>indigoferoid/millettioid clade</taxon>
        <taxon>Phaseoleae</taxon>
        <taxon>Vigna</taxon>
    </lineage>
</organism>
<dbReference type="Proteomes" id="UP000501690">
    <property type="component" value="Linkage Group LG1"/>
</dbReference>
<proteinExistence type="predicted"/>
<feature type="compositionally biased region" description="Low complexity" evidence="2">
    <location>
        <begin position="1"/>
        <end position="11"/>
    </location>
</feature>
<dbReference type="AlphaFoldDB" id="A0A4D6KQQ8"/>
<accession>A0A4D6KQQ8</accession>
<gene>
    <name evidence="3" type="ORF">DEO72_LG1g2489</name>
</gene>
<protein>
    <submittedName>
        <fullName evidence="3">Uncharacterized protein</fullName>
    </submittedName>
</protein>